<dbReference type="EC" id="5.3.1.9" evidence="7"/>
<evidence type="ECO:0000256" key="8">
    <source>
        <dbReference type="RuleBase" id="RU000612"/>
    </source>
</evidence>
<dbReference type="InterPro" id="IPR023096">
    <property type="entry name" value="G6P_Isomerase_C"/>
</dbReference>
<dbReference type="AlphaFoldDB" id="A0A2R3QA54"/>
<dbReference type="GO" id="GO:0051156">
    <property type="term" value="P:glucose 6-phosphate metabolic process"/>
    <property type="evidence" value="ECO:0007669"/>
    <property type="project" value="TreeGrafter"/>
</dbReference>
<dbReference type="Gene3D" id="3.40.50.10490">
    <property type="entry name" value="Glucose-6-phosphate isomerase like protein, domain 1"/>
    <property type="match status" value="2"/>
</dbReference>
<dbReference type="InterPro" id="IPR035476">
    <property type="entry name" value="SIS_PGI_1"/>
</dbReference>
<evidence type="ECO:0000256" key="4">
    <source>
        <dbReference type="ARBA" id="ARBA00023152"/>
    </source>
</evidence>
<dbReference type="OrthoDB" id="140919at2"/>
<reference evidence="9 10" key="1">
    <citation type="submission" date="2018-03" db="EMBL/GenBank/DDBJ databases">
        <title>Genome sequencing of Melaminivora sp.</title>
        <authorList>
            <person name="Kim S.-J."/>
            <person name="Heo J."/>
            <person name="Ahn J.-H."/>
            <person name="Kwon S.-W."/>
        </authorList>
    </citation>
    <scope>NUCLEOTIDE SEQUENCE [LARGE SCALE GENOMIC DNA]</scope>
    <source>
        <strain evidence="9 10">SC2-9</strain>
    </source>
</reference>
<comment type="pathway">
    <text evidence="7">Carbohydrate biosynthesis; gluconeogenesis.</text>
</comment>
<comment type="function">
    <text evidence="7">Catalyzes the reversible isomerization of glucose-6-phosphate to fructose-6-phosphate.</text>
</comment>
<organism evidence="9 10">
    <name type="scientific">Melaminivora suipulveris</name>
    <dbReference type="NCBI Taxonomy" id="2109913"/>
    <lineage>
        <taxon>Bacteria</taxon>
        <taxon>Pseudomonadati</taxon>
        <taxon>Pseudomonadota</taxon>
        <taxon>Betaproteobacteria</taxon>
        <taxon>Burkholderiales</taxon>
        <taxon>Comamonadaceae</taxon>
        <taxon>Melaminivora</taxon>
    </lineage>
</organism>
<keyword evidence="3 7" id="KW-0312">Gluconeogenesis</keyword>
<accession>A0A2R3QA54</accession>
<dbReference type="UniPathway" id="UPA00138"/>
<dbReference type="Gene3D" id="1.10.1390.10">
    <property type="match status" value="1"/>
</dbReference>
<dbReference type="GO" id="GO:0097367">
    <property type="term" value="F:carbohydrate derivative binding"/>
    <property type="evidence" value="ECO:0007669"/>
    <property type="project" value="InterPro"/>
</dbReference>
<dbReference type="PROSITE" id="PS00174">
    <property type="entry name" value="P_GLUCOSE_ISOMERASE_2"/>
    <property type="match status" value="1"/>
</dbReference>
<dbReference type="CDD" id="cd05015">
    <property type="entry name" value="SIS_PGI_1"/>
    <property type="match status" value="1"/>
</dbReference>
<dbReference type="InterPro" id="IPR046348">
    <property type="entry name" value="SIS_dom_sf"/>
</dbReference>
<proteinExistence type="inferred from homology"/>
<dbReference type="GO" id="GO:0006096">
    <property type="term" value="P:glycolytic process"/>
    <property type="evidence" value="ECO:0007669"/>
    <property type="project" value="UniProtKB-UniRule"/>
</dbReference>
<comment type="similarity">
    <text evidence="2 7 8">Belongs to the GPI family.</text>
</comment>
<dbReference type="GO" id="GO:0006094">
    <property type="term" value="P:gluconeogenesis"/>
    <property type="evidence" value="ECO:0007669"/>
    <property type="project" value="UniProtKB-UniRule"/>
</dbReference>
<dbReference type="HAMAP" id="MF_00473">
    <property type="entry name" value="G6P_isomerase"/>
    <property type="match status" value="1"/>
</dbReference>
<protein>
    <recommendedName>
        <fullName evidence="7">Glucose-6-phosphate isomerase</fullName>
        <shortName evidence="7">GPI</shortName>
        <ecNumber evidence="7">5.3.1.9</ecNumber>
    </recommendedName>
    <alternativeName>
        <fullName evidence="7">Phosphoglucose isomerase</fullName>
        <shortName evidence="7">PGI</shortName>
    </alternativeName>
    <alternativeName>
        <fullName evidence="7">Phosphohexose isomerase</fullName>
        <shortName evidence="7">PHI</shortName>
    </alternativeName>
</protein>
<keyword evidence="5 7" id="KW-0413">Isomerase</keyword>
<dbReference type="GO" id="GO:0005829">
    <property type="term" value="C:cytosol"/>
    <property type="evidence" value="ECO:0007669"/>
    <property type="project" value="TreeGrafter"/>
</dbReference>
<evidence type="ECO:0000256" key="7">
    <source>
        <dbReference type="HAMAP-Rule" id="MF_00473"/>
    </source>
</evidence>
<dbReference type="InterPro" id="IPR018189">
    <property type="entry name" value="Phosphoglucose_isomerase_CS"/>
</dbReference>
<feature type="active site" description="Proton donor" evidence="7">
    <location>
        <position position="370"/>
    </location>
</feature>
<feature type="active site" evidence="7">
    <location>
        <position position="511"/>
    </location>
</feature>
<evidence type="ECO:0000256" key="1">
    <source>
        <dbReference type="ARBA" id="ARBA00004926"/>
    </source>
</evidence>
<dbReference type="NCBIfam" id="NF001211">
    <property type="entry name" value="PRK00179.1"/>
    <property type="match status" value="1"/>
</dbReference>
<evidence type="ECO:0000256" key="2">
    <source>
        <dbReference type="ARBA" id="ARBA00006604"/>
    </source>
</evidence>
<dbReference type="UniPathway" id="UPA00109">
    <property type="reaction ID" value="UER00181"/>
</dbReference>
<comment type="catalytic activity">
    <reaction evidence="6 7 8">
        <text>alpha-D-glucose 6-phosphate = beta-D-fructose 6-phosphate</text>
        <dbReference type="Rhea" id="RHEA:11816"/>
        <dbReference type="ChEBI" id="CHEBI:57634"/>
        <dbReference type="ChEBI" id="CHEBI:58225"/>
        <dbReference type="EC" id="5.3.1.9"/>
    </reaction>
</comment>
<dbReference type="GO" id="GO:0048029">
    <property type="term" value="F:monosaccharide binding"/>
    <property type="evidence" value="ECO:0007669"/>
    <property type="project" value="TreeGrafter"/>
</dbReference>
<feature type="active site" evidence="7">
    <location>
        <position position="401"/>
    </location>
</feature>
<dbReference type="InterPro" id="IPR001672">
    <property type="entry name" value="G6P_Isomerase"/>
</dbReference>
<dbReference type="PANTHER" id="PTHR11469:SF1">
    <property type="entry name" value="GLUCOSE-6-PHOSPHATE ISOMERASE"/>
    <property type="match status" value="1"/>
</dbReference>
<evidence type="ECO:0000313" key="10">
    <source>
        <dbReference type="Proteomes" id="UP000237925"/>
    </source>
</evidence>
<dbReference type="EMBL" id="CP027667">
    <property type="protein sequence ID" value="AVO48668.1"/>
    <property type="molecule type" value="Genomic_DNA"/>
</dbReference>
<name>A0A2R3QA54_9BURK</name>
<evidence type="ECO:0000256" key="6">
    <source>
        <dbReference type="ARBA" id="ARBA00029321"/>
    </source>
</evidence>
<dbReference type="KEGG" id="mela:C6568_04845"/>
<comment type="pathway">
    <text evidence="1 7 8">Carbohydrate degradation; glycolysis; D-glyceraldehyde 3-phosphate and glycerone phosphate from D-glucose: step 2/4.</text>
</comment>
<evidence type="ECO:0000313" key="9">
    <source>
        <dbReference type="EMBL" id="AVO48668.1"/>
    </source>
</evidence>
<dbReference type="PROSITE" id="PS51463">
    <property type="entry name" value="P_GLUCOSE_ISOMERASE_3"/>
    <property type="match status" value="1"/>
</dbReference>
<gene>
    <name evidence="7" type="primary">pgi</name>
    <name evidence="9" type="ORF">C6568_04845</name>
</gene>
<dbReference type="GO" id="GO:0004347">
    <property type="term" value="F:glucose-6-phosphate isomerase activity"/>
    <property type="evidence" value="ECO:0007669"/>
    <property type="project" value="UniProtKB-UniRule"/>
</dbReference>
<dbReference type="Pfam" id="PF00342">
    <property type="entry name" value="PGI"/>
    <property type="match status" value="1"/>
</dbReference>
<evidence type="ECO:0000256" key="3">
    <source>
        <dbReference type="ARBA" id="ARBA00022432"/>
    </source>
</evidence>
<dbReference type="RefSeq" id="WP_106683148.1">
    <property type="nucleotide sequence ID" value="NZ_CP027667.1"/>
</dbReference>
<dbReference type="PANTHER" id="PTHR11469">
    <property type="entry name" value="GLUCOSE-6-PHOSPHATE ISOMERASE"/>
    <property type="match status" value="1"/>
</dbReference>
<dbReference type="Proteomes" id="UP000237925">
    <property type="component" value="Chromosome"/>
</dbReference>
<keyword evidence="4 7" id="KW-0324">Glycolysis</keyword>
<comment type="subcellular location">
    <subcellularLocation>
        <location evidence="7">Cytoplasm</location>
    </subcellularLocation>
</comment>
<dbReference type="CDD" id="cd05016">
    <property type="entry name" value="SIS_PGI_2"/>
    <property type="match status" value="1"/>
</dbReference>
<keyword evidence="10" id="KW-1185">Reference proteome</keyword>
<dbReference type="PRINTS" id="PR00662">
    <property type="entry name" value="G6PISOMERASE"/>
</dbReference>
<dbReference type="SUPFAM" id="SSF53697">
    <property type="entry name" value="SIS domain"/>
    <property type="match status" value="1"/>
</dbReference>
<dbReference type="InterPro" id="IPR035482">
    <property type="entry name" value="SIS_PGI_2"/>
</dbReference>
<dbReference type="PROSITE" id="PS00765">
    <property type="entry name" value="P_GLUCOSE_ISOMERASE_1"/>
    <property type="match status" value="1"/>
</dbReference>
<keyword evidence="7" id="KW-0963">Cytoplasm</keyword>
<sequence length="541" mass="58631">MSRPDASPAPGPWRDARTRCDRTRAWGLLVAQHRQAGCAFDLRAAFAGQDGGAARVAHFSQQAPHVYADLSRSLIDAHVEALLLQLARECGVEAHRDALFAGQPINHTEQRAVMHWLLRNPASVGVEQAQVATNFIVQAAGEVHATLDAMLGLAEQVRQDDAITDIVNIGIGGSDLGPSMAVKALDDLRLHAKRLHFVSNVDGMELGSLLRTLQPENTLFLIASKTFTTAETMTNAQAARAWFLAQGGRQQDLARHFWALTTNLEAAAQFGITTTLGFWDWVGGRYSLWSAIGLPIAIAVGAENFRALLAGAHAMDEHFRSAPLERNLPVRLALLDVWYRNFHGFASRCVAPYSHGLRRLPAYLQQLEMESNGKGVDASGEPLPYATAPVVWGEPGTNGQHAFFQMIHQGPDVIPVEFIALRRPGRDLPGQHPRLLANALAQAQALMQGRASPDNPHRAFAGNRPSTFLLLDALTPEALGALIALYEHRVFVCGAIWGINSFDQWGVELGKVLAQGLESRLASGDCTGLDASTAGLLAQLR</sequence>
<evidence type="ECO:0000256" key="5">
    <source>
        <dbReference type="ARBA" id="ARBA00023235"/>
    </source>
</evidence>